<evidence type="ECO:0000313" key="1">
    <source>
        <dbReference type="EMBL" id="KAH6921712.1"/>
    </source>
</evidence>
<dbReference type="EMBL" id="CM023489">
    <property type="protein sequence ID" value="KAH6921712.1"/>
    <property type="molecule type" value="Genomic_DNA"/>
</dbReference>
<name>A0ACB7RLF9_HYAAI</name>
<protein>
    <submittedName>
        <fullName evidence="1">Uncharacterized protein</fullName>
    </submittedName>
</protein>
<evidence type="ECO:0000313" key="2">
    <source>
        <dbReference type="Proteomes" id="UP000821845"/>
    </source>
</evidence>
<proteinExistence type="predicted"/>
<comment type="caution">
    <text evidence="1">The sequence shown here is derived from an EMBL/GenBank/DDBJ whole genome shotgun (WGS) entry which is preliminary data.</text>
</comment>
<reference evidence="1" key="1">
    <citation type="submission" date="2020-05" db="EMBL/GenBank/DDBJ databases">
        <title>Large-scale comparative analyses of tick genomes elucidate their genetic diversity and vector capacities.</title>
        <authorList>
            <person name="Jia N."/>
            <person name="Wang J."/>
            <person name="Shi W."/>
            <person name="Du L."/>
            <person name="Sun Y."/>
            <person name="Zhan W."/>
            <person name="Jiang J."/>
            <person name="Wang Q."/>
            <person name="Zhang B."/>
            <person name="Ji P."/>
            <person name="Sakyi L.B."/>
            <person name="Cui X."/>
            <person name="Yuan T."/>
            <person name="Jiang B."/>
            <person name="Yang W."/>
            <person name="Lam T.T.-Y."/>
            <person name="Chang Q."/>
            <person name="Ding S."/>
            <person name="Wang X."/>
            <person name="Zhu J."/>
            <person name="Ruan X."/>
            <person name="Zhao L."/>
            <person name="Wei J."/>
            <person name="Que T."/>
            <person name="Du C."/>
            <person name="Cheng J."/>
            <person name="Dai P."/>
            <person name="Han X."/>
            <person name="Huang E."/>
            <person name="Gao Y."/>
            <person name="Liu J."/>
            <person name="Shao H."/>
            <person name="Ye R."/>
            <person name="Li L."/>
            <person name="Wei W."/>
            <person name="Wang X."/>
            <person name="Wang C."/>
            <person name="Yang T."/>
            <person name="Huo Q."/>
            <person name="Li W."/>
            <person name="Guo W."/>
            <person name="Chen H."/>
            <person name="Zhou L."/>
            <person name="Ni X."/>
            <person name="Tian J."/>
            <person name="Zhou Y."/>
            <person name="Sheng Y."/>
            <person name="Liu T."/>
            <person name="Pan Y."/>
            <person name="Xia L."/>
            <person name="Li J."/>
            <person name="Zhao F."/>
            <person name="Cao W."/>
        </authorList>
    </citation>
    <scope>NUCLEOTIDE SEQUENCE</scope>
    <source>
        <strain evidence="1">Hyas-2018</strain>
    </source>
</reference>
<sequence length="768" mass="85961">MRNKSGACSCRVSSRARATRSSPQKKNNLRRAMDYRLTEPRLSPEQQALFMRVGLVLLAVVVVLTTVLLVLTRSRHGFPMQLRDGDGGAKRATRRTPQLCNTTSCRLTATLLKETLDRRRSPCNNLYAYVCSGWMRAPSFTSSHDKQLELLTRHARSELLRIAQRANDTTLVSDGERPSVPQGQQPPNAVDHRGQLGHHQVTSSSAKAALLYSRCLDASVEPRADAVAAFLRDLGIGTFNDYVKYPVELAVKLDFYYDLKASITKQKNLLLLYLEGAHTRTCNLSVARPPPRGCLQTLFDLRRHPTWRRHGGRPVLSMGCRTDLQQWRLDRDVMRREKKYTDFVRRYVGLILAQGNISTDANSSEHHGRTLDSIVKRIVDTEEVVLSMSARIPDDDPDHYHAIVPLLPSSGSSAWLSSMAVNNFSKVAVGHPAFLRYQEFLIHKLRPTSVTGYVAWELARQLGPLADQMFSTSTAEDTCFEAVYRLMPYPSVMPAMLALDSYKGWQEAELTFRDVAEALVKFMKMHGVTVHSENATFTLPHPRTSDLDAFYGDLRVSEEDGHHSFLDAYLIALSQIRSKELLSVVYGDNGTLYPTPPPRKPEVTVNGMARVPLTWLLPPRFGTDAPPSLNYGGFALELVASLLRGASLDRSWLECLHWVDFYFMPDGDTSDWARLVLATEVAAAFVDRHLKVGQPLALPGMEFLSEDMLFFVSACAGMCDKGDPSAPYRCNFVAKSSPNFARAFGCKRGSPLSPEKRCPYSNRTRNGQ</sequence>
<organism evidence="1 2">
    <name type="scientific">Hyalomma asiaticum</name>
    <name type="common">Tick</name>
    <dbReference type="NCBI Taxonomy" id="266040"/>
    <lineage>
        <taxon>Eukaryota</taxon>
        <taxon>Metazoa</taxon>
        <taxon>Ecdysozoa</taxon>
        <taxon>Arthropoda</taxon>
        <taxon>Chelicerata</taxon>
        <taxon>Arachnida</taxon>
        <taxon>Acari</taxon>
        <taxon>Parasitiformes</taxon>
        <taxon>Ixodida</taxon>
        <taxon>Ixodoidea</taxon>
        <taxon>Ixodidae</taxon>
        <taxon>Hyalomminae</taxon>
        <taxon>Hyalomma</taxon>
    </lineage>
</organism>
<keyword evidence="2" id="KW-1185">Reference proteome</keyword>
<dbReference type="Proteomes" id="UP000821845">
    <property type="component" value="Chromosome 9"/>
</dbReference>
<accession>A0ACB7RLF9</accession>
<gene>
    <name evidence="1" type="ORF">HPB50_004227</name>
</gene>